<dbReference type="Gene3D" id="3.40.50.1970">
    <property type="match status" value="1"/>
</dbReference>
<dbReference type="InterPro" id="IPR039476">
    <property type="entry name" value="P2CMN_synthase_LarB"/>
</dbReference>
<proteinExistence type="predicted"/>
<gene>
    <name evidence="2" type="ORF">UFOPK3164_00100</name>
    <name evidence="3" type="ORF">UFOPK3427_01106</name>
    <name evidence="4" type="ORF">UFOPK4112_01444</name>
</gene>
<evidence type="ECO:0000313" key="3">
    <source>
        <dbReference type="EMBL" id="CAB4875607.1"/>
    </source>
</evidence>
<dbReference type="AlphaFoldDB" id="A0A6J7RJF3"/>
<evidence type="ECO:0000259" key="1">
    <source>
        <dbReference type="SMART" id="SM01001"/>
    </source>
</evidence>
<dbReference type="GO" id="GO:0006189">
    <property type="term" value="P:'de novo' IMP biosynthetic process"/>
    <property type="evidence" value="ECO:0007669"/>
    <property type="project" value="InterPro"/>
</dbReference>
<dbReference type="SUPFAM" id="SSF52255">
    <property type="entry name" value="N5-CAIR mutase (phosphoribosylaminoimidazole carboxylase, PurE)"/>
    <property type="match status" value="1"/>
</dbReference>
<dbReference type="PANTHER" id="PTHR43064:SF1">
    <property type="entry name" value="SLL1489 PROTEIN"/>
    <property type="match status" value="1"/>
</dbReference>
<dbReference type="GO" id="GO:0016787">
    <property type="term" value="F:hydrolase activity"/>
    <property type="evidence" value="ECO:0007669"/>
    <property type="project" value="InterPro"/>
</dbReference>
<accession>A0A6J7RJF3</accession>
<dbReference type="NCBIfam" id="NF033503">
    <property type="entry name" value="LarB"/>
    <property type="match status" value="1"/>
</dbReference>
<protein>
    <submittedName>
        <fullName evidence="4">Unannotated protein</fullName>
    </submittedName>
</protein>
<name>A0A6J7RJF3_9ZZZZ</name>
<dbReference type="EMBL" id="CAFBPM010000016">
    <property type="protein sequence ID" value="CAB5028949.1"/>
    <property type="molecule type" value="Genomic_DNA"/>
</dbReference>
<sequence length="255" mass="25910">MDTTDIERILTQVSEGSLTPQDASDQLARLPFSDLGVARIDHHRSLRQGFPEAVYAPGKSLDDINIIVDDLLGHGTGPVIITRATPAQVEACEKIGLAHGLDAVVTEGPDVSTVVFRPAPDLGHRIIVVTAGTADAPVADECAAVLRGVGLDPQLLRDRGVAGLHRILGDIDTLSGADAIVVVAGMEGALASVVGGLARGPVIAVPTSVGYGSSLEGVTALLAMMASCAAGVSVVGIDNGFGAAFAVLRAIGTRS</sequence>
<organism evidence="4">
    <name type="scientific">freshwater metagenome</name>
    <dbReference type="NCBI Taxonomy" id="449393"/>
    <lineage>
        <taxon>unclassified sequences</taxon>
        <taxon>metagenomes</taxon>
        <taxon>ecological metagenomes</taxon>
    </lineage>
</organism>
<dbReference type="EMBL" id="CAFABE010000002">
    <property type="protein sequence ID" value="CAB4816471.1"/>
    <property type="molecule type" value="Genomic_DNA"/>
</dbReference>
<dbReference type="PANTHER" id="PTHR43064">
    <property type="entry name" value="PHOSPHORIBOSYLAMINOIMIDAZOLE CARBOXYLASE-RELATED"/>
    <property type="match status" value="1"/>
</dbReference>
<dbReference type="Pfam" id="PF00731">
    <property type="entry name" value="AIRC"/>
    <property type="match status" value="1"/>
</dbReference>
<reference evidence="4" key="1">
    <citation type="submission" date="2020-05" db="EMBL/GenBank/DDBJ databases">
        <authorList>
            <person name="Chiriac C."/>
            <person name="Salcher M."/>
            <person name="Ghai R."/>
            <person name="Kavagutti S V."/>
        </authorList>
    </citation>
    <scope>NUCLEOTIDE SEQUENCE</scope>
</reference>
<feature type="domain" description="PurE" evidence="1">
    <location>
        <begin position="124"/>
        <end position="254"/>
    </location>
</feature>
<evidence type="ECO:0000313" key="2">
    <source>
        <dbReference type="EMBL" id="CAB4816471.1"/>
    </source>
</evidence>
<dbReference type="EMBL" id="CAFBLT010000001">
    <property type="protein sequence ID" value="CAB4875607.1"/>
    <property type="molecule type" value="Genomic_DNA"/>
</dbReference>
<dbReference type="InterPro" id="IPR000031">
    <property type="entry name" value="PurE_dom"/>
</dbReference>
<evidence type="ECO:0000313" key="4">
    <source>
        <dbReference type="EMBL" id="CAB5028949.1"/>
    </source>
</evidence>
<dbReference type="SMART" id="SM01001">
    <property type="entry name" value="AIRC"/>
    <property type="match status" value="1"/>
</dbReference>